<proteinExistence type="inferred from homology"/>
<dbReference type="HAMAP" id="MF_00661">
    <property type="entry name" value="DEAD_helicase_RhlB"/>
    <property type="match status" value="1"/>
</dbReference>
<evidence type="ECO:0000256" key="1">
    <source>
        <dbReference type="ARBA" id="ARBA00022490"/>
    </source>
</evidence>
<comment type="function">
    <text evidence="7">DEAD-box RNA helicase involved in RNA degradation. Has RNA-dependent ATPase activity and unwinds double-stranded RNA.</text>
</comment>
<dbReference type="PROSITE" id="PS51194">
    <property type="entry name" value="HELICASE_CTER"/>
    <property type="match status" value="1"/>
</dbReference>
<dbReference type="GO" id="GO:0006401">
    <property type="term" value="P:RNA catabolic process"/>
    <property type="evidence" value="ECO:0007669"/>
    <property type="project" value="UniProtKB-UniRule"/>
</dbReference>
<dbReference type="Proteomes" id="UP001205843">
    <property type="component" value="Unassembled WGS sequence"/>
</dbReference>
<dbReference type="Pfam" id="PF00271">
    <property type="entry name" value="Helicase_C"/>
    <property type="match status" value="1"/>
</dbReference>
<dbReference type="PANTHER" id="PTHR47959">
    <property type="entry name" value="ATP-DEPENDENT RNA HELICASE RHLE-RELATED"/>
    <property type="match status" value="1"/>
</dbReference>
<evidence type="ECO:0000256" key="8">
    <source>
        <dbReference type="PROSITE-ProRule" id="PRU00552"/>
    </source>
</evidence>
<dbReference type="EMBL" id="JALJXV010000008">
    <property type="protein sequence ID" value="MCP1676266.1"/>
    <property type="molecule type" value="Genomic_DNA"/>
</dbReference>
<dbReference type="InterPro" id="IPR000629">
    <property type="entry name" value="RNA-helicase_DEAD-box_CS"/>
</dbReference>
<dbReference type="Pfam" id="PF00270">
    <property type="entry name" value="DEAD"/>
    <property type="match status" value="1"/>
</dbReference>
<dbReference type="InterPro" id="IPR001650">
    <property type="entry name" value="Helicase_C-like"/>
</dbReference>
<dbReference type="GO" id="GO:0003724">
    <property type="term" value="F:RNA helicase activity"/>
    <property type="evidence" value="ECO:0007669"/>
    <property type="project" value="UniProtKB-UniRule"/>
</dbReference>
<keyword evidence="6 7" id="KW-0694">RNA-binding</keyword>
<organism evidence="13 14">
    <name type="scientific">Natronocella acetinitrilica</name>
    <dbReference type="NCBI Taxonomy" id="414046"/>
    <lineage>
        <taxon>Bacteria</taxon>
        <taxon>Pseudomonadati</taxon>
        <taxon>Pseudomonadota</taxon>
        <taxon>Gammaproteobacteria</taxon>
        <taxon>Chromatiales</taxon>
        <taxon>Ectothiorhodospiraceae</taxon>
        <taxon>Natronocella</taxon>
    </lineage>
</organism>
<dbReference type="SUPFAM" id="SSF52540">
    <property type="entry name" value="P-loop containing nucleoside triphosphate hydrolases"/>
    <property type="match status" value="1"/>
</dbReference>
<dbReference type="RefSeq" id="WP_253481701.1">
    <property type="nucleotide sequence ID" value="NZ_JALJXV010000008.1"/>
</dbReference>
<comment type="subunit">
    <text evidence="7">Component of the RNA degradosome, which is a multiprotein complex involved in RNA processing and mRNA degradation.</text>
</comment>
<evidence type="ECO:0000256" key="6">
    <source>
        <dbReference type="ARBA" id="ARBA00022884"/>
    </source>
</evidence>
<dbReference type="GO" id="GO:0005524">
    <property type="term" value="F:ATP binding"/>
    <property type="evidence" value="ECO:0007669"/>
    <property type="project" value="UniProtKB-UniRule"/>
</dbReference>
<accession>A0AAE3KCZ5</accession>
<dbReference type="EC" id="3.6.4.13" evidence="7"/>
<protein>
    <recommendedName>
        <fullName evidence="7">ATP-dependent RNA helicase RhlB</fullName>
        <ecNumber evidence="7">3.6.4.13</ecNumber>
    </recommendedName>
</protein>
<keyword evidence="2 7" id="KW-0547">Nucleotide-binding</keyword>
<gene>
    <name evidence="7" type="primary">rhlB</name>
    <name evidence="13" type="ORF">J2T57_003425</name>
</gene>
<evidence type="ECO:0000256" key="2">
    <source>
        <dbReference type="ARBA" id="ARBA00022741"/>
    </source>
</evidence>
<evidence type="ECO:0000256" key="3">
    <source>
        <dbReference type="ARBA" id="ARBA00022801"/>
    </source>
</evidence>
<dbReference type="InterPro" id="IPR050079">
    <property type="entry name" value="DEAD_box_RNA_helicase"/>
</dbReference>
<feature type="short sequence motif" description="Q motif" evidence="8">
    <location>
        <begin position="9"/>
        <end position="37"/>
    </location>
</feature>
<dbReference type="PANTHER" id="PTHR47959:SF10">
    <property type="entry name" value="ATP-DEPENDENT RNA HELICASE RHLB"/>
    <property type="match status" value="1"/>
</dbReference>
<evidence type="ECO:0000256" key="5">
    <source>
        <dbReference type="ARBA" id="ARBA00022840"/>
    </source>
</evidence>
<keyword evidence="3 7" id="KW-0378">Hydrolase</keyword>
<comment type="caution">
    <text evidence="13">The sequence shown here is derived from an EMBL/GenBank/DDBJ whole genome shotgun (WGS) entry which is preliminary data.</text>
</comment>
<sequence>MKNDHLSVTTFKSLGITQCLLDALNEVGFSHCTPIQEATLPMALQGRDLAGQAQTGTGKSAAFLLATMHYLMETPVADDKRGPWSIMLAPTRELALQIHKDAESLGQFTGMKFAAIYGGTGYEQQRKMLEDGVDIIIGTPGRIIDFYKQGVFKLDNIEVVVLDEADRMFDLGFIGDIRYLFRRMPPPDKRINYLFSATLSQRVLELAYEHMNDPEVVRIEPEQITAQNVTQKLYHVAKDDKIRLLLGLFSKHTPSRTIVFVNTKRAADQVTGYLKGNDFDAEVISGDIPQKKRESLLKRFQDGDLPILVATDVAARGLHIPGVSHVINFDLPQDAEDYVHRIGRTARAGESGDALSLACDEYVYSLPDIEAYIEQRIPAEVVAPELLIEPKPPVRMRRSSTGPKRNGGGGRRPRRPSASPN</sequence>
<feature type="domain" description="Helicase ATP-binding" evidence="10">
    <location>
        <begin position="40"/>
        <end position="217"/>
    </location>
</feature>
<keyword evidence="4 7" id="KW-0347">Helicase</keyword>
<comment type="subcellular location">
    <subcellularLocation>
        <location evidence="7">Cytoplasm</location>
    </subcellularLocation>
</comment>
<dbReference type="InterPro" id="IPR044742">
    <property type="entry name" value="DEAD/DEAH_RhlB"/>
</dbReference>
<dbReference type="AlphaFoldDB" id="A0AAE3KCZ5"/>
<dbReference type="GO" id="GO:0003723">
    <property type="term" value="F:RNA binding"/>
    <property type="evidence" value="ECO:0007669"/>
    <property type="project" value="UniProtKB-UniRule"/>
</dbReference>
<dbReference type="InterPro" id="IPR011545">
    <property type="entry name" value="DEAD/DEAH_box_helicase_dom"/>
</dbReference>
<dbReference type="InterPro" id="IPR014001">
    <property type="entry name" value="Helicase_ATP-bd"/>
</dbReference>
<dbReference type="InterPro" id="IPR027417">
    <property type="entry name" value="P-loop_NTPase"/>
</dbReference>
<dbReference type="SMART" id="SM00487">
    <property type="entry name" value="DEXDc"/>
    <property type="match status" value="1"/>
</dbReference>
<keyword evidence="5 7" id="KW-0067">ATP-binding</keyword>
<comment type="similarity">
    <text evidence="7">Belongs to the DEAD box helicase family. RhlB subfamily.</text>
</comment>
<comment type="catalytic activity">
    <reaction evidence="7">
        <text>ATP + H2O = ADP + phosphate + H(+)</text>
        <dbReference type="Rhea" id="RHEA:13065"/>
        <dbReference type="ChEBI" id="CHEBI:15377"/>
        <dbReference type="ChEBI" id="CHEBI:15378"/>
        <dbReference type="ChEBI" id="CHEBI:30616"/>
        <dbReference type="ChEBI" id="CHEBI:43474"/>
        <dbReference type="ChEBI" id="CHEBI:456216"/>
        <dbReference type="EC" id="3.6.4.13"/>
    </reaction>
</comment>
<keyword evidence="14" id="KW-1185">Reference proteome</keyword>
<dbReference type="CDD" id="cd18787">
    <property type="entry name" value="SF2_C_DEAD"/>
    <property type="match status" value="1"/>
</dbReference>
<dbReference type="Gene3D" id="3.40.50.300">
    <property type="entry name" value="P-loop containing nucleotide triphosphate hydrolases"/>
    <property type="match status" value="2"/>
</dbReference>
<evidence type="ECO:0000259" key="12">
    <source>
        <dbReference type="PROSITE" id="PS51195"/>
    </source>
</evidence>
<dbReference type="InterPro" id="IPR023554">
    <property type="entry name" value="RNA_helicase_ATP-dep_RhlB"/>
</dbReference>
<feature type="domain" description="Helicase C-terminal" evidence="11">
    <location>
        <begin position="228"/>
        <end position="389"/>
    </location>
</feature>
<dbReference type="PROSITE" id="PS00039">
    <property type="entry name" value="DEAD_ATP_HELICASE"/>
    <property type="match status" value="1"/>
</dbReference>
<evidence type="ECO:0000313" key="13">
    <source>
        <dbReference type="EMBL" id="MCP1676266.1"/>
    </source>
</evidence>
<evidence type="ECO:0000256" key="4">
    <source>
        <dbReference type="ARBA" id="ARBA00022806"/>
    </source>
</evidence>
<evidence type="ECO:0000256" key="9">
    <source>
        <dbReference type="SAM" id="MobiDB-lite"/>
    </source>
</evidence>
<feature type="region of interest" description="Disordered" evidence="9">
    <location>
        <begin position="391"/>
        <end position="421"/>
    </location>
</feature>
<dbReference type="InterPro" id="IPR014014">
    <property type="entry name" value="RNA_helicase_DEAD_Q_motif"/>
</dbReference>
<name>A0AAE3KCZ5_9GAMM</name>
<dbReference type="GO" id="GO:0016787">
    <property type="term" value="F:hydrolase activity"/>
    <property type="evidence" value="ECO:0007669"/>
    <property type="project" value="UniProtKB-KW"/>
</dbReference>
<reference evidence="13" key="1">
    <citation type="submission" date="2022-03" db="EMBL/GenBank/DDBJ databases">
        <title>Genomic Encyclopedia of Type Strains, Phase III (KMG-III): the genomes of soil and plant-associated and newly described type strains.</title>
        <authorList>
            <person name="Whitman W."/>
        </authorList>
    </citation>
    <scope>NUCLEOTIDE SEQUENCE</scope>
    <source>
        <strain evidence="13">ANL 6-2</strain>
    </source>
</reference>
<evidence type="ECO:0000259" key="11">
    <source>
        <dbReference type="PROSITE" id="PS51194"/>
    </source>
</evidence>
<dbReference type="PROSITE" id="PS51195">
    <property type="entry name" value="Q_MOTIF"/>
    <property type="match status" value="1"/>
</dbReference>
<dbReference type="SMART" id="SM00490">
    <property type="entry name" value="HELICc"/>
    <property type="match status" value="1"/>
</dbReference>
<dbReference type="CDD" id="cd00268">
    <property type="entry name" value="DEADc"/>
    <property type="match status" value="1"/>
</dbReference>
<keyword evidence="1 7" id="KW-0963">Cytoplasm</keyword>
<evidence type="ECO:0000313" key="14">
    <source>
        <dbReference type="Proteomes" id="UP001205843"/>
    </source>
</evidence>
<dbReference type="PROSITE" id="PS51192">
    <property type="entry name" value="HELICASE_ATP_BIND_1"/>
    <property type="match status" value="1"/>
</dbReference>
<feature type="domain" description="DEAD-box RNA helicase Q" evidence="12">
    <location>
        <begin position="9"/>
        <end position="37"/>
    </location>
</feature>
<evidence type="ECO:0000259" key="10">
    <source>
        <dbReference type="PROSITE" id="PS51192"/>
    </source>
</evidence>
<evidence type="ECO:0000256" key="7">
    <source>
        <dbReference type="HAMAP-Rule" id="MF_00661"/>
    </source>
</evidence>
<dbReference type="GO" id="GO:0005829">
    <property type="term" value="C:cytosol"/>
    <property type="evidence" value="ECO:0007669"/>
    <property type="project" value="TreeGrafter"/>
</dbReference>